<dbReference type="AlphaFoldDB" id="A0A4P2VKI2"/>
<dbReference type="Proteomes" id="UP000291236">
    <property type="component" value="Chromosome"/>
</dbReference>
<name>A0A4P2VKI2_FLUSA</name>
<reference evidence="1 2" key="1">
    <citation type="submission" date="2018-12" db="EMBL/GenBank/DDBJ databases">
        <title>Rubrispira sanarue gen. nov., sp., nov., a member of the order Silvanigrellales, isolated from a brackish lake in Hamamatsu Japan.</title>
        <authorList>
            <person name="Maejima Y."/>
            <person name="Iino T."/>
            <person name="Muraguchi Y."/>
            <person name="Fukuda K."/>
            <person name="Nojiri H."/>
            <person name="Ohkuma M."/>
            <person name="Moriuchi R."/>
            <person name="Dohra H."/>
            <person name="Kimbara K."/>
            <person name="Shintani M."/>
        </authorList>
    </citation>
    <scope>NUCLEOTIDE SEQUENCE [LARGE SCALE GENOMIC DNA]</scope>
    <source>
        <strain evidence="1 2">RF1110005</strain>
    </source>
</reference>
<accession>A0A4P2VKI2</accession>
<dbReference type="KEGG" id="sbf:JCM31447_22630"/>
<evidence type="ECO:0000313" key="2">
    <source>
        <dbReference type="Proteomes" id="UP000291236"/>
    </source>
</evidence>
<keyword evidence="2" id="KW-1185">Reference proteome</keyword>
<dbReference type="EMBL" id="AP019368">
    <property type="protein sequence ID" value="BBH53813.1"/>
    <property type="molecule type" value="Genomic_DNA"/>
</dbReference>
<gene>
    <name evidence="1" type="ORF">JCM31447_22630</name>
</gene>
<protein>
    <submittedName>
        <fullName evidence="1">Uncharacterized protein</fullName>
    </submittedName>
</protein>
<sequence>MKVIEMNFFKKYKFLLFFFLTLVILIVGKSILIEEEKSEIIISSSEVKSNNSKIEVLKNERNINKNIADEATKNEFENFVNSTIPSNINEAQQEVNFLEKKLKDENAVERLNNNSVSTVERQNYQQIYKRLSLLSKYIMEKDYENLSIKVSDYEKELVKNLEDLGVKKRN</sequence>
<evidence type="ECO:0000313" key="1">
    <source>
        <dbReference type="EMBL" id="BBH53813.1"/>
    </source>
</evidence>
<proteinExistence type="predicted"/>
<organism evidence="1 2">
    <name type="scientific">Fluviispira sanaruensis</name>
    <dbReference type="NCBI Taxonomy" id="2493639"/>
    <lineage>
        <taxon>Bacteria</taxon>
        <taxon>Pseudomonadati</taxon>
        <taxon>Bdellovibrionota</taxon>
        <taxon>Oligoflexia</taxon>
        <taxon>Silvanigrellales</taxon>
        <taxon>Silvanigrellaceae</taxon>
        <taxon>Fluviispira</taxon>
    </lineage>
</organism>